<evidence type="ECO:0000313" key="3">
    <source>
        <dbReference type="Proteomes" id="UP000193689"/>
    </source>
</evidence>
<dbReference type="GeneID" id="63770443"/>
<dbReference type="InParanoid" id="A0A1Y2DUN4"/>
<name>A0A1Y2DUN4_9PEZI</name>
<keyword evidence="3" id="KW-1185">Reference proteome</keyword>
<accession>A0A1Y2DUN4</accession>
<dbReference type="RefSeq" id="XP_040714649.1">
    <property type="nucleotide sequence ID" value="XM_040854231.1"/>
</dbReference>
<sequence length="399" mass="45571">MEKPKDATFEVQRDYRVFIVFPLLPSELQMEIWKMTLPDTSIIRTIADDGKSTLWPVITMPKPPNPGHCYGEVPAITQVSDPEDYPVALCICHLSRQVALHHTFAVHDLPRGRKSNFTGCLISRNDIVNLDLASYFMKVHDGLPRLRASLQVPFDALQQTLRAMSNKRRRTAFPACWQYDHEMPDLPNPFFDLRTGKYCIMYPHFQTRKYLVPSPSGFNFKSVYCKHRRYVAVRLSDLEEWIFGSKIILGTVCESLVDKSPDDPGAPHSKIVVKDVIQDIAERPFELGAVYIMRLWRQLLHVLAFGGTLCGDVDEWFEQSCLQTRDHFAEVMRGGNCHGCDRPVLPAIQKLYGDALDLAKIDIFVLTTRDFVDEWRKKSLKTKGVKPAARHDPAKRLGG</sequence>
<dbReference type="Proteomes" id="UP000193689">
    <property type="component" value="Unassembled WGS sequence"/>
</dbReference>
<comment type="caution">
    <text evidence="2">The sequence shown here is derived from an EMBL/GenBank/DDBJ whole genome shotgun (WGS) entry which is preliminary data.</text>
</comment>
<evidence type="ECO:0000259" key="1">
    <source>
        <dbReference type="Pfam" id="PF20150"/>
    </source>
</evidence>
<dbReference type="OrthoDB" id="4737394at2759"/>
<proteinExistence type="predicted"/>
<organism evidence="2 3">
    <name type="scientific">Pseudomassariella vexata</name>
    <dbReference type="NCBI Taxonomy" id="1141098"/>
    <lineage>
        <taxon>Eukaryota</taxon>
        <taxon>Fungi</taxon>
        <taxon>Dikarya</taxon>
        <taxon>Ascomycota</taxon>
        <taxon>Pezizomycotina</taxon>
        <taxon>Sordariomycetes</taxon>
        <taxon>Xylariomycetidae</taxon>
        <taxon>Amphisphaeriales</taxon>
        <taxon>Pseudomassariaceae</taxon>
        <taxon>Pseudomassariella</taxon>
    </lineage>
</organism>
<dbReference type="Pfam" id="PF20150">
    <property type="entry name" value="2EXR"/>
    <property type="match status" value="1"/>
</dbReference>
<protein>
    <recommendedName>
        <fullName evidence="1">2EXR domain-containing protein</fullName>
    </recommendedName>
</protein>
<dbReference type="InterPro" id="IPR045518">
    <property type="entry name" value="2EXR"/>
</dbReference>
<dbReference type="AlphaFoldDB" id="A0A1Y2DUN4"/>
<dbReference type="EMBL" id="MCFJ01000008">
    <property type="protein sequence ID" value="ORY62992.1"/>
    <property type="molecule type" value="Genomic_DNA"/>
</dbReference>
<reference evidence="2 3" key="1">
    <citation type="submission" date="2016-07" db="EMBL/GenBank/DDBJ databases">
        <title>Pervasive Adenine N6-methylation of Active Genes in Fungi.</title>
        <authorList>
            <consortium name="DOE Joint Genome Institute"/>
            <person name="Mondo S.J."/>
            <person name="Dannebaum R.O."/>
            <person name="Kuo R.C."/>
            <person name="Labutti K."/>
            <person name="Haridas S."/>
            <person name="Kuo A."/>
            <person name="Salamov A."/>
            <person name="Ahrendt S.R."/>
            <person name="Lipzen A."/>
            <person name="Sullivan W."/>
            <person name="Andreopoulos W.B."/>
            <person name="Clum A."/>
            <person name="Lindquist E."/>
            <person name="Daum C."/>
            <person name="Ramamoorthy G.K."/>
            <person name="Gryganskyi A."/>
            <person name="Culley D."/>
            <person name="Magnuson J.K."/>
            <person name="James T.Y."/>
            <person name="O'Malley M.A."/>
            <person name="Stajich J.E."/>
            <person name="Spatafora J.W."/>
            <person name="Visel A."/>
            <person name="Grigoriev I.V."/>
        </authorList>
    </citation>
    <scope>NUCLEOTIDE SEQUENCE [LARGE SCALE GENOMIC DNA]</scope>
    <source>
        <strain evidence="2 3">CBS 129021</strain>
    </source>
</reference>
<gene>
    <name evidence="2" type="ORF">BCR38DRAFT_218810</name>
</gene>
<evidence type="ECO:0000313" key="2">
    <source>
        <dbReference type="EMBL" id="ORY62992.1"/>
    </source>
</evidence>
<feature type="domain" description="2EXR" evidence="1">
    <location>
        <begin position="18"/>
        <end position="106"/>
    </location>
</feature>